<keyword evidence="5 7" id="KW-0472">Membrane</keyword>
<evidence type="ECO:0000256" key="7">
    <source>
        <dbReference type="SAM" id="Phobius"/>
    </source>
</evidence>
<protein>
    <recommendedName>
        <fullName evidence="8">Sodium/calcium exchanger membrane region domain-containing protein</fullName>
    </recommendedName>
</protein>
<evidence type="ECO:0000259" key="8">
    <source>
        <dbReference type="Pfam" id="PF01699"/>
    </source>
</evidence>
<keyword evidence="4 7" id="KW-1133">Transmembrane helix</keyword>
<reference evidence="9" key="1">
    <citation type="submission" date="2021-01" db="EMBL/GenBank/DDBJ databases">
        <authorList>
            <consortium name="Genoscope - CEA"/>
            <person name="William W."/>
        </authorList>
    </citation>
    <scope>NUCLEOTIDE SEQUENCE</scope>
</reference>
<feature type="transmembrane region" description="Helical" evidence="7">
    <location>
        <begin position="506"/>
        <end position="533"/>
    </location>
</feature>
<feature type="transmembrane region" description="Helical" evidence="7">
    <location>
        <begin position="414"/>
        <end position="437"/>
    </location>
</feature>
<proteinExistence type="predicted"/>
<evidence type="ECO:0000256" key="5">
    <source>
        <dbReference type="ARBA" id="ARBA00023136"/>
    </source>
</evidence>
<gene>
    <name evidence="9" type="ORF">POCTA_138.1.T0120321</name>
</gene>
<feature type="transmembrane region" description="Helical" evidence="7">
    <location>
        <begin position="115"/>
        <end position="143"/>
    </location>
</feature>
<feature type="domain" description="Sodium/calcium exchanger membrane region" evidence="8">
    <location>
        <begin position="354"/>
        <end position="520"/>
    </location>
</feature>
<dbReference type="Proteomes" id="UP000683925">
    <property type="component" value="Unassembled WGS sequence"/>
</dbReference>
<dbReference type="GO" id="GO:0008324">
    <property type="term" value="F:monoatomic cation transmembrane transporter activity"/>
    <property type="evidence" value="ECO:0007669"/>
    <property type="project" value="TreeGrafter"/>
</dbReference>
<dbReference type="InterPro" id="IPR051359">
    <property type="entry name" value="CaCA_antiporter"/>
</dbReference>
<keyword evidence="3 7" id="KW-0812">Transmembrane</keyword>
<evidence type="ECO:0000256" key="3">
    <source>
        <dbReference type="ARBA" id="ARBA00022692"/>
    </source>
</evidence>
<evidence type="ECO:0000256" key="2">
    <source>
        <dbReference type="ARBA" id="ARBA00022448"/>
    </source>
</evidence>
<dbReference type="OrthoDB" id="417205at2759"/>
<organism evidence="9 10">
    <name type="scientific">Paramecium octaurelia</name>
    <dbReference type="NCBI Taxonomy" id="43137"/>
    <lineage>
        <taxon>Eukaryota</taxon>
        <taxon>Sar</taxon>
        <taxon>Alveolata</taxon>
        <taxon>Ciliophora</taxon>
        <taxon>Intramacronucleata</taxon>
        <taxon>Oligohymenophorea</taxon>
        <taxon>Peniculida</taxon>
        <taxon>Parameciidae</taxon>
        <taxon>Paramecium</taxon>
    </lineage>
</organism>
<evidence type="ECO:0000256" key="4">
    <source>
        <dbReference type="ARBA" id="ARBA00022989"/>
    </source>
</evidence>
<dbReference type="AlphaFoldDB" id="A0A8S1SRX3"/>
<comment type="caution">
    <text evidence="9">The sequence shown here is derived from an EMBL/GenBank/DDBJ whole genome shotgun (WGS) entry which is preliminary data.</text>
</comment>
<feature type="transmembrane region" description="Helical" evidence="7">
    <location>
        <begin position="87"/>
        <end position="109"/>
    </location>
</feature>
<dbReference type="PANTHER" id="PTHR12266:SF0">
    <property type="entry name" value="MITOCHONDRIAL SODIUM_CALCIUM EXCHANGER PROTEIN"/>
    <property type="match status" value="1"/>
</dbReference>
<evidence type="ECO:0000256" key="1">
    <source>
        <dbReference type="ARBA" id="ARBA00004141"/>
    </source>
</evidence>
<feature type="transmembrane region" description="Helical" evidence="7">
    <location>
        <begin position="177"/>
        <end position="195"/>
    </location>
</feature>
<accession>A0A8S1SRX3</accession>
<feature type="transmembrane region" description="Helical" evidence="7">
    <location>
        <begin position="368"/>
        <end position="394"/>
    </location>
</feature>
<comment type="subcellular location">
    <subcellularLocation>
        <location evidence="1">Membrane</location>
        <topology evidence="1">Multi-pass membrane protein</topology>
    </subcellularLocation>
</comment>
<keyword evidence="10" id="KW-1185">Reference proteome</keyword>
<evidence type="ECO:0000256" key="6">
    <source>
        <dbReference type="SAM" id="Coils"/>
    </source>
</evidence>
<dbReference type="GO" id="GO:0016020">
    <property type="term" value="C:membrane"/>
    <property type="evidence" value="ECO:0007669"/>
    <property type="project" value="UniProtKB-SubCell"/>
</dbReference>
<feature type="transmembrane region" description="Helical" evidence="7">
    <location>
        <begin position="334"/>
        <end position="361"/>
    </location>
</feature>
<sequence>MVQACLYQLIKASENSCVYAKENCNDQTFFKFTHYYFCQLDENWVILILLAPLLFFILFNFLARTVDDYLSPAVTFIAEYFKMSQTFAGVTLIAFANGVPDFFCAVLASQDDDGILIAVGSIFGSCLCMTTIVFGAVILFSGVIKAQKVPFIRDMLFNGVAIFLLMVFAYIGQINHYMAIGFCSLYGVYIVIVLANEKTIKKNEQLERINSEEERMEQEQKQLVSNMEEGEIGNQDIQNVDEELKKEFTKSNVESQKKPFEEMSVIQKIKYIYTTSLDIVRKFTIPASNQEKYDKTYAAIHQLVCPIIMITLLGSFSMEVFGIKLWIILEIFGILLFIYQLIFEIPIIIILIECVICSIIWSKSVIQVLIDFILLIQTITGVGYSYLGMTFLAFGNSTCDFFVNTKLASIGYGLMAMTGCFSGTIFNMLCGFGGALVRLTTIKSYPGIISFDLFRDPNSDSQTDIIIARMNNSIAYCVLVFSLMNIIMTCIVVINKKYKLTKNLAYYYFFVYFLFFIFITTLTVALSSIVSYIQDK</sequence>
<keyword evidence="2" id="KW-0813">Transport</keyword>
<dbReference type="Pfam" id="PF01699">
    <property type="entry name" value="Na_Ca_ex"/>
    <property type="match status" value="2"/>
</dbReference>
<feature type="domain" description="Sodium/calcium exchanger membrane region" evidence="8">
    <location>
        <begin position="53"/>
        <end position="194"/>
    </location>
</feature>
<dbReference type="EMBL" id="CAJJDP010000011">
    <property type="protein sequence ID" value="CAD8141222.1"/>
    <property type="molecule type" value="Genomic_DNA"/>
</dbReference>
<feature type="coiled-coil region" evidence="6">
    <location>
        <begin position="195"/>
        <end position="229"/>
    </location>
</feature>
<dbReference type="InterPro" id="IPR004837">
    <property type="entry name" value="NaCa_Exmemb"/>
</dbReference>
<feature type="transmembrane region" description="Helical" evidence="7">
    <location>
        <begin position="155"/>
        <end position="171"/>
    </location>
</feature>
<name>A0A8S1SRX3_PAROT</name>
<feature type="transmembrane region" description="Helical" evidence="7">
    <location>
        <begin position="303"/>
        <end position="328"/>
    </location>
</feature>
<feature type="transmembrane region" description="Helical" evidence="7">
    <location>
        <begin position="474"/>
        <end position="494"/>
    </location>
</feature>
<dbReference type="OMA" id="MRIMACD"/>
<evidence type="ECO:0000313" key="10">
    <source>
        <dbReference type="Proteomes" id="UP000683925"/>
    </source>
</evidence>
<dbReference type="PANTHER" id="PTHR12266">
    <property type="entry name" value="NA+/CA2+ K+ INDEPENDENT EXCHANGER"/>
    <property type="match status" value="1"/>
</dbReference>
<feature type="transmembrane region" description="Helical" evidence="7">
    <location>
        <begin position="44"/>
        <end position="66"/>
    </location>
</feature>
<evidence type="ECO:0000313" key="9">
    <source>
        <dbReference type="EMBL" id="CAD8141222.1"/>
    </source>
</evidence>
<keyword evidence="6" id="KW-0175">Coiled coil</keyword>